<dbReference type="InterPro" id="IPR003329">
    <property type="entry name" value="Cytidylyl_trans"/>
</dbReference>
<organism evidence="1 2">
    <name type="scientific">Neolewinella lacunae</name>
    <dbReference type="NCBI Taxonomy" id="1517758"/>
    <lineage>
        <taxon>Bacteria</taxon>
        <taxon>Pseudomonadati</taxon>
        <taxon>Bacteroidota</taxon>
        <taxon>Saprospiria</taxon>
        <taxon>Saprospirales</taxon>
        <taxon>Lewinellaceae</taxon>
        <taxon>Neolewinella</taxon>
    </lineage>
</organism>
<dbReference type="EMBL" id="JACSIT010000091">
    <property type="protein sequence ID" value="MBC6994149.1"/>
    <property type="molecule type" value="Genomic_DNA"/>
</dbReference>
<evidence type="ECO:0000313" key="2">
    <source>
        <dbReference type="Proteomes" id="UP000650081"/>
    </source>
</evidence>
<dbReference type="Proteomes" id="UP000650081">
    <property type="component" value="Unassembled WGS sequence"/>
</dbReference>
<dbReference type="InterPro" id="IPR050793">
    <property type="entry name" value="CMP-NeuNAc_synthase"/>
</dbReference>
<accession>A0A923T832</accession>
<keyword evidence="1" id="KW-0548">Nucleotidyltransferase</keyword>
<keyword evidence="2" id="KW-1185">Reference proteome</keyword>
<dbReference type="GO" id="GO:0008781">
    <property type="term" value="F:N-acylneuraminate cytidylyltransferase activity"/>
    <property type="evidence" value="ECO:0007669"/>
    <property type="project" value="TreeGrafter"/>
</dbReference>
<keyword evidence="1" id="KW-0808">Transferase</keyword>
<proteinExistence type="predicted"/>
<evidence type="ECO:0000313" key="1">
    <source>
        <dbReference type="EMBL" id="MBC6994149.1"/>
    </source>
</evidence>
<dbReference type="RefSeq" id="WP_187466235.1">
    <property type="nucleotide sequence ID" value="NZ_JACSIT010000091.1"/>
</dbReference>
<dbReference type="PANTHER" id="PTHR21485:SF6">
    <property type="entry name" value="N-ACYLNEURAMINATE CYTIDYLYLTRANSFERASE-RELATED"/>
    <property type="match status" value="1"/>
</dbReference>
<protein>
    <submittedName>
        <fullName evidence="1">Acylneuraminate cytidylyltransferase family protein</fullName>
    </submittedName>
</protein>
<dbReference type="InterPro" id="IPR029044">
    <property type="entry name" value="Nucleotide-diphossugar_trans"/>
</dbReference>
<dbReference type="CDD" id="cd02513">
    <property type="entry name" value="CMP-NeuAc_Synthase"/>
    <property type="match status" value="1"/>
</dbReference>
<dbReference type="AlphaFoldDB" id="A0A923T832"/>
<dbReference type="SUPFAM" id="SSF53448">
    <property type="entry name" value="Nucleotide-diphospho-sugar transferases"/>
    <property type="match status" value="1"/>
</dbReference>
<dbReference type="Pfam" id="PF02348">
    <property type="entry name" value="CTP_transf_3"/>
    <property type="match status" value="1"/>
</dbReference>
<name>A0A923T832_9BACT</name>
<dbReference type="Gene3D" id="3.90.550.10">
    <property type="entry name" value="Spore Coat Polysaccharide Biosynthesis Protein SpsA, Chain A"/>
    <property type="match status" value="1"/>
</dbReference>
<sequence length="227" mass="24551">MRVLGIIPARAGSERVPGKNWRPLAGRPLIDYVLAAAAQATSLAEIVVSSDSEEVLALAAAYPGLIALRRPAELSGAAAPAIDYVRHALAERGDFAAVAIVQPTSPFTTAEDIDATVALLRSSGADSAVSVVEIPHDLHPYKFKTLDGDRLVDYLTEEKGRMAAHELPKVYVRNGSVYVARRETIAAGHIIGPDCRAYRMPRERSVDINDPLDWAWAEFLLSRAADR</sequence>
<gene>
    <name evidence="1" type="ORF">H9S92_08250</name>
</gene>
<reference evidence="1" key="1">
    <citation type="submission" date="2020-08" db="EMBL/GenBank/DDBJ databases">
        <title>Lewinella bacteria from marine environments.</title>
        <authorList>
            <person name="Zhong Y."/>
        </authorList>
    </citation>
    <scope>NUCLEOTIDE SEQUENCE</scope>
    <source>
        <strain evidence="1">KCTC 42187</strain>
    </source>
</reference>
<dbReference type="PANTHER" id="PTHR21485">
    <property type="entry name" value="HAD SUPERFAMILY MEMBERS CMAS AND KDSC"/>
    <property type="match status" value="1"/>
</dbReference>
<comment type="caution">
    <text evidence="1">The sequence shown here is derived from an EMBL/GenBank/DDBJ whole genome shotgun (WGS) entry which is preliminary data.</text>
</comment>